<dbReference type="OrthoDB" id="329563at2759"/>
<evidence type="ECO:0000313" key="2">
    <source>
        <dbReference type="EMBL" id="KAH9370731.1"/>
    </source>
</evidence>
<accession>A0A9J6G6G7</accession>
<dbReference type="Proteomes" id="UP000821853">
    <property type="component" value="Chromosome 3"/>
</dbReference>
<dbReference type="EMBL" id="JABSTR010000005">
    <property type="protein sequence ID" value="KAH9370731.1"/>
    <property type="molecule type" value="Genomic_DNA"/>
</dbReference>
<dbReference type="AlphaFoldDB" id="A0A9J6G6G7"/>
<keyword evidence="3" id="KW-1185">Reference proteome</keyword>
<feature type="region of interest" description="Disordered" evidence="1">
    <location>
        <begin position="315"/>
        <end position="411"/>
    </location>
</feature>
<reference evidence="2 3" key="1">
    <citation type="journal article" date="2020" name="Cell">
        <title>Large-Scale Comparative Analyses of Tick Genomes Elucidate Their Genetic Diversity and Vector Capacities.</title>
        <authorList>
            <consortium name="Tick Genome and Microbiome Consortium (TIGMIC)"/>
            <person name="Jia N."/>
            <person name="Wang J."/>
            <person name="Shi W."/>
            <person name="Du L."/>
            <person name="Sun Y."/>
            <person name="Zhan W."/>
            <person name="Jiang J.F."/>
            <person name="Wang Q."/>
            <person name="Zhang B."/>
            <person name="Ji P."/>
            <person name="Bell-Sakyi L."/>
            <person name="Cui X.M."/>
            <person name="Yuan T.T."/>
            <person name="Jiang B.G."/>
            <person name="Yang W.F."/>
            <person name="Lam T.T."/>
            <person name="Chang Q.C."/>
            <person name="Ding S.J."/>
            <person name="Wang X.J."/>
            <person name="Zhu J.G."/>
            <person name="Ruan X.D."/>
            <person name="Zhao L."/>
            <person name="Wei J.T."/>
            <person name="Ye R.Z."/>
            <person name="Que T.C."/>
            <person name="Du C.H."/>
            <person name="Zhou Y.H."/>
            <person name="Cheng J.X."/>
            <person name="Dai P.F."/>
            <person name="Guo W.B."/>
            <person name="Han X.H."/>
            <person name="Huang E.J."/>
            <person name="Li L.F."/>
            <person name="Wei W."/>
            <person name="Gao Y.C."/>
            <person name="Liu J.Z."/>
            <person name="Shao H.Z."/>
            <person name="Wang X."/>
            <person name="Wang C.C."/>
            <person name="Yang T.C."/>
            <person name="Huo Q.B."/>
            <person name="Li W."/>
            <person name="Chen H.Y."/>
            <person name="Chen S.E."/>
            <person name="Zhou L.G."/>
            <person name="Ni X.B."/>
            <person name="Tian J.H."/>
            <person name="Sheng Y."/>
            <person name="Liu T."/>
            <person name="Pan Y.S."/>
            <person name="Xia L.Y."/>
            <person name="Li J."/>
            <person name="Zhao F."/>
            <person name="Cao W.C."/>
        </authorList>
    </citation>
    <scope>NUCLEOTIDE SEQUENCE [LARGE SCALE GENOMIC DNA]</scope>
    <source>
        <strain evidence="2">HaeL-2018</strain>
    </source>
</reference>
<comment type="caution">
    <text evidence="2">The sequence shown here is derived from an EMBL/GenBank/DDBJ whole genome shotgun (WGS) entry which is preliminary data.</text>
</comment>
<sequence length="439" mass="45406">MQRHACAPLHVVAVRTDDTLHLLATCHYRAGNKVSAYKLLRSHGCRSPQSRFLLARCCVDLRKFSEAESALEADVGLASRCSAKAGLDEMASAFGDSASFSLALLGHLCSKTERVTRATEAYSMCQGSNPLVNFVNKTNIDNVGDDIKVVGGGGPAAASRLSMQPLPAGCLSPAQAPLLVVRSTVTTSTPCTENPPLAVMTSTPEQSAVESITGGNKGSKPLLSAAKGGRTSFGGSSAALSPMLASFGVLPLPYSSPGSAPPTAISGMLAYVTPPTQNILDAMAKEPCPPVKKNLSKKPQTLNTPKVQIFSQSSNNNLLQTPPTIPASFSPGGLSSVRRSSRLFSSSNSVKENNKGSSSPKAIRGLAARLPSSKKSKPSRGAALRAGGTPTSGPNSGGGVTEGELNEINKPEAPPVSLAQTALCMQRASAGKHQQAYLI</sequence>
<evidence type="ECO:0000256" key="1">
    <source>
        <dbReference type="SAM" id="MobiDB-lite"/>
    </source>
</evidence>
<name>A0A9J6G6G7_HAELO</name>
<dbReference type="InterPro" id="IPR011990">
    <property type="entry name" value="TPR-like_helical_dom_sf"/>
</dbReference>
<feature type="compositionally biased region" description="Low complexity" evidence="1">
    <location>
        <begin position="335"/>
        <end position="349"/>
    </location>
</feature>
<protein>
    <submittedName>
        <fullName evidence="2">Uncharacterized protein</fullName>
    </submittedName>
</protein>
<evidence type="ECO:0000313" key="3">
    <source>
        <dbReference type="Proteomes" id="UP000821853"/>
    </source>
</evidence>
<dbReference type="VEuPathDB" id="VectorBase:HLOH_048441"/>
<dbReference type="SUPFAM" id="SSF48452">
    <property type="entry name" value="TPR-like"/>
    <property type="match status" value="1"/>
</dbReference>
<gene>
    <name evidence="2" type="ORF">HPB48_016159</name>
</gene>
<organism evidence="2 3">
    <name type="scientific">Haemaphysalis longicornis</name>
    <name type="common">Bush tick</name>
    <dbReference type="NCBI Taxonomy" id="44386"/>
    <lineage>
        <taxon>Eukaryota</taxon>
        <taxon>Metazoa</taxon>
        <taxon>Ecdysozoa</taxon>
        <taxon>Arthropoda</taxon>
        <taxon>Chelicerata</taxon>
        <taxon>Arachnida</taxon>
        <taxon>Acari</taxon>
        <taxon>Parasitiformes</taxon>
        <taxon>Ixodida</taxon>
        <taxon>Ixodoidea</taxon>
        <taxon>Ixodidae</taxon>
        <taxon>Haemaphysalinae</taxon>
        <taxon>Haemaphysalis</taxon>
    </lineage>
</organism>
<dbReference type="Pfam" id="PF12895">
    <property type="entry name" value="ANAPC3"/>
    <property type="match status" value="1"/>
</dbReference>
<proteinExistence type="predicted"/>
<dbReference type="Gene3D" id="1.25.40.10">
    <property type="entry name" value="Tetratricopeptide repeat domain"/>
    <property type="match status" value="1"/>
</dbReference>